<gene>
    <name evidence="1" type="ORF">DPMN_172061</name>
</gene>
<comment type="caution">
    <text evidence="1">The sequence shown here is derived from an EMBL/GenBank/DDBJ whole genome shotgun (WGS) entry which is preliminary data.</text>
</comment>
<accession>A0A9D4E0A5</accession>
<reference evidence="1" key="1">
    <citation type="journal article" date="2019" name="bioRxiv">
        <title>The Genome of the Zebra Mussel, Dreissena polymorpha: A Resource for Invasive Species Research.</title>
        <authorList>
            <person name="McCartney M.A."/>
            <person name="Auch B."/>
            <person name="Kono T."/>
            <person name="Mallez S."/>
            <person name="Zhang Y."/>
            <person name="Obille A."/>
            <person name="Becker A."/>
            <person name="Abrahante J.E."/>
            <person name="Garbe J."/>
            <person name="Badalamenti J.P."/>
            <person name="Herman A."/>
            <person name="Mangelson H."/>
            <person name="Liachko I."/>
            <person name="Sullivan S."/>
            <person name="Sone E.D."/>
            <person name="Koren S."/>
            <person name="Silverstein K.A.T."/>
            <person name="Beckman K.B."/>
            <person name="Gohl D.M."/>
        </authorList>
    </citation>
    <scope>NUCLEOTIDE SEQUENCE</scope>
    <source>
        <strain evidence="1">Duluth1</strain>
        <tissue evidence="1">Whole animal</tissue>
    </source>
</reference>
<reference evidence="1" key="2">
    <citation type="submission" date="2020-11" db="EMBL/GenBank/DDBJ databases">
        <authorList>
            <person name="McCartney M.A."/>
            <person name="Auch B."/>
            <person name="Kono T."/>
            <person name="Mallez S."/>
            <person name="Becker A."/>
            <person name="Gohl D.M."/>
            <person name="Silverstein K.A.T."/>
            <person name="Koren S."/>
            <person name="Bechman K.B."/>
            <person name="Herman A."/>
            <person name="Abrahante J.E."/>
            <person name="Garbe J."/>
        </authorList>
    </citation>
    <scope>NUCLEOTIDE SEQUENCE</scope>
    <source>
        <strain evidence="1">Duluth1</strain>
        <tissue evidence="1">Whole animal</tissue>
    </source>
</reference>
<organism evidence="1 2">
    <name type="scientific">Dreissena polymorpha</name>
    <name type="common">Zebra mussel</name>
    <name type="synonym">Mytilus polymorpha</name>
    <dbReference type="NCBI Taxonomy" id="45954"/>
    <lineage>
        <taxon>Eukaryota</taxon>
        <taxon>Metazoa</taxon>
        <taxon>Spiralia</taxon>
        <taxon>Lophotrochozoa</taxon>
        <taxon>Mollusca</taxon>
        <taxon>Bivalvia</taxon>
        <taxon>Autobranchia</taxon>
        <taxon>Heteroconchia</taxon>
        <taxon>Euheterodonta</taxon>
        <taxon>Imparidentia</taxon>
        <taxon>Neoheterodontei</taxon>
        <taxon>Myida</taxon>
        <taxon>Dreissenoidea</taxon>
        <taxon>Dreissenidae</taxon>
        <taxon>Dreissena</taxon>
    </lineage>
</organism>
<dbReference type="Proteomes" id="UP000828390">
    <property type="component" value="Unassembled WGS sequence"/>
</dbReference>
<keyword evidence="2" id="KW-1185">Reference proteome</keyword>
<evidence type="ECO:0000313" key="2">
    <source>
        <dbReference type="Proteomes" id="UP000828390"/>
    </source>
</evidence>
<dbReference type="EMBL" id="JAIWYP010000009">
    <property type="protein sequence ID" value="KAH3770768.1"/>
    <property type="molecule type" value="Genomic_DNA"/>
</dbReference>
<evidence type="ECO:0000313" key="1">
    <source>
        <dbReference type="EMBL" id="KAH3770768.1"/>
    </source>
</evidence>
<proteinExistence type="predicted"/>
<sequence>MAQSVSVLHLLRLSERPLGTVWECLATSETVWETSWYRRRLFRSLLHRLQLSGRPLVTVWECLAPSETVWETSWHRLGVSGTFRDCL</sequence>
<name>A0A9D4E0A5_DREPO</name>
<protein>
    <submittedName>
        <fullName evidence="1">Uncharacterized protein</fullName>
    </submittedName>
</protein>
<dbReference type="AlphaFoldDB" id="A0A9D4E0A5"/>